<protein>
    <submittedName>
        <fullName evidence="1">Uncharacterized protein</fullName>
    </submittedName>
</protein>
<sequence length="57" mass="5823">MLRRVGVADVGGDARAADGEHAVLVQHSGTGTAELVHFVVGDMADGLRVLHHAGVGH</sequence>
<proteinExistence type="predicted"/>
<gene>
    <name evidence="1" type="ORF">SDC9_209707</name>
</gene>
<accession>A0A645JED9</accession>
<comment type="caution">
    <text evidence="1">The sequence shown here is derived from an EMBL/GenBank/DDBJ whole genome shotgun (WGS) entry which is preliminary data.</text>
</comment>
<evidence type="ECO:0000313" key="1">
    <source>
        <dbReference type="EMBL" id="MPN61961.1"/>
    </source>
</evidence>
<name>A0A645JED9_9ZZZZ</name>
<organism evidence="1">
    <name type="scientific">bioreactor metagenome</name>
    <dbReference type="NCBI Taxonomy" id="1076179"/>
    <lineage>
        <taxon>unclassified sequences</taxon>
        <taxon>metagenomes</taxon>
        <taxon>ecological metagenomes</taxon>
    </lineage>
</organism>
<reference evidence="1" key="1">
    <citation type="submission" date="2019-08" db="EMBL/GenBank/DDBJ databases">
        <authorList>
            <person name="Kucharzyk K."/>
            <person name="Murdoch R.W."/>
            <person name="Higgins S."/>
            <person name="Loffler F."/>
        </authorList>
    </citation>
    <scope>NUCLEOTIDE SEQUENCE</scope>
</reference>
<dbReference type="AlphaFoldDB" id="A0A645JED9"/>
<dbReference type="EMBL" id="VSSQ01139304">
    <property type="protein sequence ID" value="MPN61961.1"/>
    <property type="molecule type" value="Genomic_DNA"/>
</dbReference>